<dbReference type="EMBL" id="JBHSBL010000019">
    <property type="protein sequence ID" value="MFC4068838.1"/>
    <property type="molecule type" value="Genomic_DNA"/>
</dbReference>
<dbReference type="Proteomes" id="UP001595867">
    <property type="component" value="Unassembled WGS sequence"/>
</dbReference>
<evidence type="ECO:0000256" key="1">
    <source>
        <dbReference type="SAM" id="MobiDB-lite"/>
    </source>
</evidence>
<keyword evidence="3" id="KW-1185">Reference proteome</keyword>
<protein>
    <submittedName>
        <fullName evidence="2">Uncharacterized protein</fullName>
    </submittedName>
</protein>
<evidence type="ECO:0000313" key="2">
    <source>
        <dbReference type="EMBL" id="MFC4068838.1"/>
    </source>
</evidence>
<sequence>MLTQIGHRPFDLLVSGPGRTLLPQHPAECQPEFVTDAGFQATVCEQVTPHRDGRGLRDALDGGPLRDGVAPHQPATGRFPSRHGPHDRRTPDSFSPLGGERAGSGLSEVDDVVRPVLRDRLIGPFLPPEKAGYGPGDRASPET</sequence>
<evidence type="ECO:0000313" key="3">
    <source>
        <dbReference type="Proteomes" id="UP001595867"/>
    </source>
</evidence>
<dbReference type="RefSeq" id="WP_378069723.1">
    <property type="nucleotide sequence ID" value="NZ_JBHSBL010000019.1"/>
</dbReference>
<reference evidence="3" key="1">
    <citation type="journal article" date="2019" name="Int. J. Syst. Evol. Microbiol.">
        <title>The Global Catalogue of Microorganisms (GCM) 10K type strain sequencing project: providing services to taxonomists for standard genome sequencing and annotation.</title>
        <authorList>
            <consortium name="The Broad Institute Genomics Platform"/>
            <consortium name="The Broad Institute Genome Sequencing Center for Infectious Disease"/>
            <person name="Wu L."/>
            <person name="Ma J."/>
        </authorList>
    </citation>
    <scope>NUCLEOTIDE SEQUENCE [LARGE SCALE GENOMIC DNA]</scope>
    <source>
        <strain evidence="3">TBRC 5832</strain>
    </source>
</reference>
<feature type="region of interest" description="Disordered" evidence="1">
    <location>
        <begin position="50"/>
        <end position="143"/>
    </location>
</feature>
<comment type="caution">
    <text evidence="2">The sequence shown here is derived from an EMBL/GenBank/DDBJ whole genome shotgun (WGS) entry which is preliminary data.</text>
</comment>
<proteinExistence type="predicted"/>
<organism evidence="2 3">
    <name type="scientific">Actinoplanes subglobosus</name>
    <dbReference type="NCBI Taxonomy" id="1547892"/>
    <lineage>
        <taxon>Bacteria</taxon>
        <taxon>Bacillati</taxon>
        <taxon>Actinomycetota</taxon>
        <taxon>Actinomycetes</taxon>
        <taxon>Micromonosporales</taxon>
        <taxon>Micromonosporaceae</taxon>
        <taxon>Actinoplanes</taxon>
    </lineage>
</organism>
<gene>
    <name evidence="2" type="ORF">ACFO0C_28235</name>
</gene>
<accession>A0ABV8IX30</accession>
<name>A0ABV8IX30_9ACTN</name>
<feature type="compositionally biased region" description="Basic and acidic residues" evidence="1">
    <location>
        <begin position="111"/>
        <end position="121"/>
    </location>
</feature>
<feature type="compositionally biased region" description="Basic and acidic residues" evidence="1">
    <location>
        <begin position="50"/>
        <end position="60"/>
    </location>
</feature>